<evidence type="ECO:0000313" key="2">
    <source>
        <dbReference type="Proteomes" id="UP000316614"/>
    </source>
</evidence>
<dbReference type="KEGG" id="echi:FKX85_16390"/>
<dbReference type="RefSeq" id="WP_141615763.1">
    <property type="nucleotide sequence ID" value="NZ_CP041253.1"/>
</dbReference>
<dbReference type="EMBL" id="CP041253">
    <property type="protein sequence ID" value="QDH80533.1"/>
    <property type="molecule type" value="Genomic_DNA"/>
</dbReference>
<dbReference type="OrthoDB" id="982075at2"/>
<protein>
    <submittedName>
        <fullName evidence="1">Uncharacterized protein</fullName>
    </submittedName>
</protein>
<keyword evidence="2" id="KW-1185">Reference proteome</keyword>
<accession>A0A514CL33</accession>
<dbReference type="Proteomes" id="UP000316614">
    <property type="component" value="Chromosome"/>
</dbReference>
<proteinExistence type="predicted"/>
<gene>
    <name evidence="1" type="ORF">FKX85_16390</name>
</gene>
<sequence>MKTLIHLEKEQLLGLKLASHEVLATQEEINHRERQLMNALILGNLDHLKVKLYLCDDEMNHLMVETTVWAVTDTRVCLKASIHIPKNAILEVVI</sequence>
<dbReference type="AlphaFoldDB" id="A0A514CL33"/>
<organism evidence="1 2">
    <name type="scientific">Echinicola soli</name>
    <dbReference type="NCBI Taxonomy" id="2591634"/>
    <lineage>
        <taxon>Bacteria</taxon>
        <taxon>Pseudomonadati</taxon>
        <taxon>Bacteroidota</taxon>
        <taxon>Cytophagia</taxon>
        <taxon>Cytophagales</taxon>
        <taxon>Cyclobacteriaceae</taxon>
        <taxon>Echinicola</taxon>
    </lineage>
</organism>
<evidence type="ECO:0000313" key="1">
    <source>
        <dbReference type="EMBL" id="QDH80533.1"/>
    </source>
</evidence>
<name>A0A514CL33_9BACT</name>
<reference evidence="1 2" key="1">
    <citation type="submission" date="2019-06" db="EMBL/GenBank/DDBJ databases">
        <title>Echinicola alkalisoli sp. nov. isolated from saline soil.</title>
        <authorList>
            <person name="Sun J.-Q."/>
            <person name="Xu L."/>
        </authorList>
    </citation>
    <scope>NUCLEOTIDE SEQUENCE [LARGE SCALE GENOMIC DNA]</scope>
    <source>
        <strain evidence="1 2">LN3S3</strain>
    </source>
</reference>